<dbReference type="GO" id="GO:0004252">
    <property type="term" value="F:serine-type endopeptidase activity"/>
    <property type="evidence" value="ECO:0007669"/>
    <property type="project" value="UniProtKB-UniRule"/>
</dbReference>
<evidence type="ECO:0000256" key="5">
    <source>
        <dbReference type="PROSITE-ProRule" id="PRU01240"/>
    </source>
</evidence>
<evidence type="ECO:0000259" key="7">
    <source>
        <dbReference type="Pfam" id="PF04151"/>
    </source>
</evidence>
<evidence type="ECO:0000256" key="4">
    <source>
        <dbReference type="ARBA" id="ARBA00022825"/>
    </source>
</evidence>
<feature type="active site" description="Charge relay system" evidence="5">
    <location>
        <position position="199"/>
    </location>
</feature>
<dbReference type="InterPro" id="IPR000209">
    <property type="entry name" value="Peptidase_S8/S53_dom"/>
</dbReference>
<evidence type="ECO:0000313" key="9">
    <source>
        <dbReference type="Proteomes" id="UP000593892"/>
    </source>
</evidence>
<dbReference type="InterPro" id="IPR051048">
    <property type="entry name" value="Peptidase_S8/S53_subtilisin"/>
</dbReference>
<organism evidence="8 9">
    <name type="scientific">Paludibaculum fermentans</name>
    <dbReference type="NCBI Taxonomy" id="1473598"/>
    <lineage>
        <taxon>Bacteria</taxon>
        <taxon>Pseudomonadati</taxon>
        <taxon>Acidobacteriota</taxon>
        <taxon>Terriglobia</taxon>
        <taxon>Bryobacterales</taxon>
        <taxon>Bryobacteraceae</taxon>
        <taxon>Paludibaculum</taxon>
    </lineage>
</organism>
<dbReference type="Proteomes" id="UP000593892">
    <property type="component" value="Chromosome"/>
</dbReference>
<proteinExistence type="inferred from homology"/>
<accession>A0A7S7NNZ2</accession>
<dbReference type="InterPro" id="IPR036852">
    <property type="entry name" value="Peptidase_S8/S53_dom_sf"/>
</dbReference>
<keyword evidence="3 5" id="KW-0378">Hydrolase</keyword>
<evidence type="ECO:0000256" key="2">
    <source>
        <dbReference type="ARBA" id="ARBA00022670"/>
    </source>
</evidence>
<dbReference type="InterPro" id="IPR008979">
    <property type="entry name" value="Galactose-bd-like_sf"/>
</dbReference>
<dbReference type="PROSITE" id="PS00138">
    <property type="entry name" value="SUBTILASE_SER"/>
    <property type="match status" value="1"/>
</dbReference>
<dbReference type="AlphaFoldDB" id="A0A7S7NNZ2"/>
<dbReference type="PANTHER" id="PTHR43399:SF4">
    <property type="entry name" value="CELL WALL-ASSOCIATED PROTEASE"/>
    <property type="match status" value="1"/>
</dbReference>
<feature type="domain" description="Peptidase S8/S53" evidence="6">
    <location>
        <begin position="190"/>
        <end position="454"/>
    </location>
</feature>
<feature type="active site" description="Charge relay system" evidence="5">
    <location>
        <position position="400"/>
    </location>
</feature>
<feature type="domain" description="Peptidase C-terminal archaeal/bacterial" evidence="7">
    <location>
        <begin position="710"/>
        <end position="777"/>
    </location>
</feature>
<keyword evidence="2 5" id="KW-0645">Protease</keyword>
<keyword evidence="4 5" id="KW-0720">Serine protease</keyword>
<dbReference type="Pfam" id="PF04151">
    <property type="entry name" value="PPC"/>
    <property type="match status" value="1"/>
</dbReference>
<protein>
    <submittedName>
        <fullName evidence="8">S8 family serine peptidase</fullName>
    </submittedName>
</protein>
<dbReference type="GO" id="GO:0006508">
    <property type="term" value="P:proteolysis"/>
    <property type="evidence" value="ECO:0007669"/>
    <property type="project" value="UniProtKB-KW"/>
</dbReference>
<feature type="active site" description="Charge relay system" evidence="5">
    <location>
        <position position="224"/>
    </location>
</feature>
<evidence type="ECO:0000256" key="3">
    <source>
        <dbReference type="ARBA" id="ARBA00022801"/>
    </source>
</evidence>
<evidence type="ECO:0000313" key="8">
    <source>
        <dbReference type="EMBL" id="QOY87064.1"/>
    </source>
</evidence>
<comment type="similarity">
    <text evidence="1 5">Belongs to the peptidase S8 family.</text>
</comment>
<keyword evidence="9" id="KW-1185">Reference proteome</keyword>
<dbReference type="Gene3D" id="3.40.50.200">
    <property type="entry name" value="Peptidase S8/S53 domain"/>
    <property type="match status" value="1"/>
</dbReference>
<dbReference type="Gene3D" id="2.60.120.380">
    <property type="match status" value="3"/>
</dbReference>
<dbReference type="Pfam" id="PF00082">
    <property type="entry name" value="Peptidase_S8"/>
    <property type="match status" value="1"/>
</dbReference>
<dbReference type="SUPFAM" id="SSF49785">
    <property type="entry name" value="Galactose-binding domain-like"/>
    <property type="match status" value="1"/>
</dbReference>
<dbReference type="InterPro" id="IPR007280">
    <property type="entry name" value="Peptidase_C_arc/bac"/>
</dbReference>
<dbReference type="EMBL" id="CP063849">
    <property type="protein sequence ID" value="QOY87064.1"/>
    <property type="molecule type" value="Genomic_DNA"/>
</dbReference>
<sequence>MAAQTKSSPAHVVVELASAATALTRAALRASGIEIQDWIDGTRYYAALDARGVAATAGTRPALDGIAIYDLTPADKISSYLSGPASAKWASAEWQGRPAVDVAVLLFPDVSVDDALSQARSQGWGVLGESAWQHRITLRIARDELSQLAALDFVRHIQPTPPAPVQFDNFWSAQLMEADKVNTGSGSVTGKGVKVGMWDGGTVASLPDFTGRLKFLEQPFSDAHATHVAGTLAGDGSTEQALRGIAPGALLFSGTFYGDVFEKMRLAVASSGVQISQNSWGEAIYESLGNCEMYGEYTQEERLVDALTVNQNLSVVFAMGNPRDSGECALSARAGYYSAGIPASAKNAIAVAAASRQSDISTFSGFGPTRDGRLKPDVTALGVDVRSLAVGGSLTASGTSMAAPAISGMLALLVERLQARQGDSQPKASLLKAILLNSARDVGNPGPDYVFGYGIPNAPAAIAAVDENRYLVNRISSGSANHTITVPGGAGTLRVMLVWSDAPGSPESSTSLVNDLDLSLSHAGDPVALPLTLNPRNPAADAQPAVNRRDNVEQVVIQNPPAGDFTAVVSAFRMGGAEQEYALTWTFESVPVPPCTITIDNSVLTAAETGGTLPVVLTQSNQCPPGEIENPSGWVQTSVPGPLRGSSVVKMRLDPNQTSGSRSTMLRLAGKELRINQSGPCIVETLPSSLEVRKYLGIMDCIYYGSHAKLFTFDAKAGQTVSIQMESADFDTYLELLGPNLNVVAYDDDSIGKTDSRIPGPTGRLTLPYSGTYTIVATSYALHEGTFVMKVEFGGPQDPPPADVFPRQITGCPFTAPGQLTDSSSADGRRGALYRTQAYALQAFAGQRLDISVSEADFDSFVYLISPTGGILATNDDDAAGTGSRITETLPLGGTWRIEVTSFAPFITGNYQLQVMGCPPVAK</sequence>
<dbReference type="RefSeq" id="WP_194448733.1">
    <property type="nucleotide sequence ID" value="NZ_CP063849.1"/>
</dbReference>
<reference evidence="8 9" key="1">
    <citation type="submission" date="2020-10" db="EMBL/GenBank/DDBJ databases">
        <title>Complete genome sequence of Paludibaculum fermentans P105T, a facultatively anaerobic acidobacterium capable of dissimilatory Fe(III) reduction.</title>
        <authorList>
            <person name="Dedysh S.N."/>
            <person name="Beletsky A.V."/>
            <person name="Kulichevskaya I.S."/>
            <person name="Mardanov A.V."/>
            <person name="Ravin N.V."/>
        </authorList>
    </citation>
    <scope>NUCLEOTIDE SEQUENCE [LARGE SCALE GENOMIC DNA]</scope>
    <source>
        <strain evidence="8 9">P105</strain>
    </source>
</reference>
<dbReference type="PANTHER" id="PTHR43399">
    <property type="entry name" value="SUBTILISIN-RELATED"/>
    <property type="match status" value="1"/>
</dbReference>
<dbReference type="InterPro" id="IPR023828">
    <property type="entry name" value="Peptidase_S8_Ser-AS"/>
</dbReference>
<dbReference type="SUPFAM" id="SSF52743">
    <property type="entry name" value="Subtilisin-like"/>
    <property type="match status" value="1"/>
</dbReference>
<gene>
    <name evidence="8" type="ORF">IRI77_30505</name>
</gene>
<name>A0A7S7NNZ2_PALFE</name>
<dbReference type="PROSITE" id="PS51892">
    <property type="entry name" value="SUBTILASE"/>
    <property type="match status" value="1"/>
</dbReference>
<dbReference type="KEGG" id="pfer:IRI77_30505"/>
<dbReference type="PRINTS" id="PR00723">
    <property type="entry name" value="SUBTILISIN"/>
</dbReference>
<dbReference type="InterPro" id="IPR015500">
    <property type="entry name" value="Peptidase_S8_subtilisin-rel"/>
</dbReference>
<evidence type="ECO:0000256" key="1">
    <source>
        <dbReference type="ARBA" id="ARBA00011073"/>
    </source>
</evidence>
<evidence type="ECO:0000259" key="6">
    <source>
        <dbReference type="Pfam" id="PF00082"/>
    </source>
</evidence>